<dbReference type="InterPro" id="IPR013324">
    <property type="entry name" value="RNA_pol_sigma_r3/r4-like"/>
</dbReference>
<reference evidence="7 8" key="1">
    <citation type="submission" date="2018-05" db="EMBL/GenBank/DDBJ databases">
        <title>Chitinophaga sp. K3CV102501T nov., isolated from isolated from a monsoon evergreen broad-leaved forest soil.</title>
        <authorList>
            <person name="Lv Y."/>
        </authorList>
    </citation>
    <scope>NUCLEOTIDE SEQUENCE [LARGE SCALE GENOMIC DNA]</scope>
    <source>
        <strain evidence="7 8">GDMCC 1.1325</strain>
    </source>
</reference>
<dbReference type="GO" id="GO:0016987">
    <property type="term" value="F:sigma factor activity"/>
    <property type="evidence" value="ECO:0007669"/>
    <property type="project" value="UniProtKB-KW"/>
</dbReference>
<feature type="domain" description="RNA polymerase sigma factor 70 region 4 type 2" evidence="6">
    <location>
        <begin position="120"/>
        <end position="168"/>
    </location>
</feature>
<dbReference type="PANTHER" id="PTHR43133">
    <property type="entry name" value="RNA POLYMERASE ECF-TYPE SIGMA FACTO"/>
    <property type="match status" value="1"/>
</dbReference>
<comment type="similarity">
    <text evidence="1">Belongs to the sigma-70 factor family. ECF subfamily.</text>
</comment>
<gene>
    <name evidence="7" type="ORF">DF182_20575</name>
</gene>
<keyword evidence="4" id="KW-0804">Transcription</keyword>
<dbReference type="InterPro" id="IPR014284">
    <property type="entry name" value="RNA_pol_sigma-70_dom"/>
</dbReference>
<organism evidence="7 8">
    <name type="scientific">Chitinophaga flava</name>
    <dbReference type="NCBI Taxonomy" id="2259036"/>
    <lineage>
        <taxon>Bacteria</taxon>
        <taxon>Pseudomonadati</taxon>
        <taxon>Bacteroidota</taxon>
        <taxon>Chitinophagia</taxon>
        <taxon>Chitinophagales</taxon>
        <taxon>Chitinophagaceae</taxon>
        <taxon>Chitinophaga</taxon>
    </lineage>
</organism>
<dbReference type="GO" id="GO:0006352">
    <property type="term" value="P:DNA-templated transcription initiation"/>
    <property type="evidence" value="ECO:0007669"/>
    <property type="project" value="InterPro"/>
</dbReference>
<comment type="caution">
    <text evidence="7">The sequence shown here is derived from an EMBL/GenBank/DDBJ whole genome shotgun (WGS) entry which is preliminary data.</text>
</comment>
<protein>
    <recommendedName>
        <fullName evidence="9">RNA polymerase sigma-70 factor</fullName>
    </recommendedName>
</protein>
<keyword evidence="2" id="KW-0805">Transcription regulation</keyword>
<dbReference type="PANTHER" id="PTHR43133:SF46">
    <property type="entry name" value="RNA POLYMERASE SIGMA-70 FACTOR ECF SUBFAMILY"/>
    <property type="match status" value="1"/>
</dbReference>
<evidence type="ECO:0000256" key="4">
    <source>
        <dbReference type="ARBA" id="ARBA00023163"/>
    </source>
</evidence>
<proteinExistence type="inferred from homology"/>
<evidence type="ECO:0000256" key="2">
    <source>
        <dbReference type="ARBA" id="ARBA00023015"/>
    </source>
</evidence>
<evidence type="ECO:0000256" key="3">
    <source>
        <dbReference type="ARBA" id="ARBA00023082"/>
    </source>
</evidence>
<dbReference type="EMBL" id="QFFJ01000002">
    <property type="protein sequence ID" value="RBL88943.1"/>
    <property type="molecule type" value="Genomic_DNA"/>
</dbReference>
<dbReference type="Pfam" id="PF04542">
    <property type="entry name" value="Sigma70_r2"/>
    <property type="match status" value="1"/>
</dbReference>
<evidence type="ECO:0000259" key="5">
    <source>
        <dbReference type="Pfam" id="PF04542"/>
    </source>
</evidence>
<feature type="domain" description="RNA polymerase sigma-70 region 2" evidence="5">
    <location>
        <begin position="22"/>
        <end position="89"/>
    </location>
</feature>
<dbReference type="Gene3D" id="1.10.1740.10">
    <property type="match status" value="1"/>
</dbReference>
<keyword evidence="8" id="KW-1185">Reference proteome</keyword>
<dbReference type="NCBIfam" id="TIGR02937">
    <property type="entry name" value="sigma70-ECF"/>
    <property type="match status" value="1"/>
</dbReference>
<sequence length="190" mass="22634">MNDDVSLLERLSTGDRHAFTELYQRYQPKLSRYLLPFTGHANDTADEIVQDVFVKLWLKRETLAGLQRLEYYLYRMARNRMVDIFRHEKSRRQHDARAMEAAGDIYQLEDELKYREYHQLAREAIALMPERRRQIFELSTQRDLSWAEIADNMNLSVAVVKKQLHLASRSVKEYIARHGDIILFLLLCFL</sequence>
<dbReference type="GO" id="GO:0003677">
    <property type="term" value="F:DNA binding"/>
    <property type="evidence" value="ECO:0007669"/>
    <property type="project" value="InterPro"/>
</dbReference>
<dbReference type="OrthoDB" id="799938at2"/>
<dbReference type="Pfam" id="PF08281">
    <property type="entry name" value="Sigma70_r4_2"/>
    <property type="match status" value="1"/>
</dbReference>
<dbReference type="InterPro" id="IPR014327">
    <property type="entry name" value="RNA_pol_sigma70_bacteroid"/>
</dbReference>
<dbReference type="Proteomes" id="UP000253410">
    <property type="component" value="Unassembled WGS sequence"/>
</dbReference>
<evidence type="ECO:0000256" key="1">
    <source>
        <dbReference type="ARBA" id="ARBA00010641"/>
    </source>
</evidence>
<dbReference type="InterPro" id="IPR039425">
    <property type="entry name" value="RNA_pol_sigma-70-like"/>
</dbReference>
<dbReference type="NCBIfam" id="TIGR02985">
    <property type="entry name" value="Sig70_bacteroi1"/>
    <property type="match status" value="1"/>
</dbReference>
<accession>A0A365XRH3</accession>
<dbReference type="AlphaFoldDB" id="A0A365XRH3"/>
<dbReference type="InterPro" id="IPR013249">
    <property type="entry name" value="RNA_pol_sigma70_r4_t2"/>
</dbReference>
<evidence type="ECO:0000259" key="6">
    <source>
        <dbReference type="Pfam" id="PF08281"/>
    </source>
</evidence>
<name>A0A365XRH3_9BACT</name>
<dbReference type="InterPro" id="IPR036388">
    <property type="entry name" value="WH-like_DNA-bd_sf"/>
</dbReference>
<dbReference type="RefSeq" id="WP_113617686.1">
    <property type="nucleotide sequence ID" value="NZ_QFFJ01000002.1"/>
</dbReference>
<dbReference type="SUPFAM" id="SSF88946">
    <property type="entry name" value="Sigma2 domain of RNA polymerase sigma factors"/>
    <property type="match status" value="1"/>
</dbReference>
<dbReference type="InterPro" id="IPR013325">
    <property type="entry name" value="RNA_pol_sigma_r2"/>
</dbReference>
<keyword evidence="3" id="KW-0731">Sigma factor</keyword>
<evidence type="ECO:0000313" key="7">
    <source>
        <dbReference type="EMBL" id="RBL88943.1"/>
    </source>
</evidence>
<evidence type="ECO:0008006" key="9">
    <source>
        <dbReference type="Google" id="ProtNLM"/>
    </source>
</evidence>
<dbReference type="InterPro" id="IPR007627">
    <property type="entry name" value="RNA_pol_sigma70_r2"/>
</dbReference>
<dbReference type="Gene3D" id="1.10.10.10">
    <property type="entry name" value="Winged helix-like DNA-binding domain superfamily/Winged helix DNA-binding domain"/>
    <property type="match status" value="1"/>
</dbReference>
<evidence type="ECO:0000313" key="8">
    <source>
        <dbReference type="Proteomes" id="UP000253410"/>
    </source>
</evidence>
<dbReference type="SUPFAM" id="SSF88659">
    <property type="entry name" value="Sigma3 and sigma4 domains of RNA polymerase sigma factors"/>
    <property type="match status" value="1"/>
</dbReference>